<keyword evidence="1" id="KW-0812">Transmembrane</keyword>
<keyword evidence="1" id="KW-0472">Membrane</keyword>
<dbReference type="STRING" id="1004156.AYP45_10695"/>
<dbReference type="EMBL" id="AYTS01000095">
    <property type="protein sequence ID" value="OOP56149.1"/>
    <property type="molecule type" value="Genomic_DNA"/>
</dbReference>
<dbReference type="AlphaFoldDB" id="A0A1V4ASM6"/>
<feature type="transmembrane region" description="Helical" evidence="1">
    <location>
        <begin position="12"/>
        <end position="30"/>
    </location>
</feature>
<reference evidence="2 3" key="1">
    <citation type="journal article" date="2017" name="Water Res.">
        <title>Discovery and metagenomic analysis of an anammox bacterial enrichment related to Candidatus "Brocadia caroliniensis" in a full-scale glycerol-fed nitritation-denitritation separate centrate treatment process.</title>
        <authorList>
            <person name="Park H."/>
            <person name="Brotto A.C."/>
            <person name="van Loosdrecht M.C."/>
            <person name="Chandran K."/>
        </authorList>
    </citation>
    <scope>NUCLEOTIDE SEQUENCE [LARGE SCALE GENOMIC DNA]</scope>
    <source>
        <strain evidence="2">26THWARD</strain>
    </source>
</reference>
<evidence type="ECO:0000256" key="1">
    <source>
        <dbReference type="SAM" id="Phobius"/>
    </source>
</evidence>
<keyword evidence="1" id="KW-1133">Transmembrane helix</keyword>
<accession>A0A1V4ASM6</accession>
<evidence type="ECO:0000313" key="3">
    <source>
        <dbReference type="Proteomes" id="UP000189681"/>
    </source>
</evidence>
<evidence type="ECO:0000313" key="2">
    <source>
        <dbReference type="EMBL" id="OOP56149.1"/>
    </source>
</evidence>
<sequence length="247" mass="29264">MKIKKITENIHTRFCIVLGSISLLFLLIEYMTHLEFMFHLSAIPLEILLGVFIVGNFLEKREKKERRRQLMFIKSCVFRSELLNLFIVNFDALKFPSLTMSKIRNATLEEIRQMRKEADTIEYQSPEMMESVIMEYVKAEQVWHSFKERAITYNFEEIFHDMIFILNFIYDVKAFKNNNPDKLFIYEAEKNILFMGKIKKVLGAGIQKFLDYAIELKEKHPDTFDELISDYELASKIRRIQSDGIGS</sequence>
<feature type="transmembrane region" description="Helical" evidence="1">
    <location>
        <begin position="36"/>
        <end position="58"/>
    </location>
</feature>
<dbReference type="Proteomes" id="UP000189681">
    <property type="component" value="Unassembled WGS sequence"/>
</dbReference>
<organism evidence="2 3">
    <name type="scientific">Candidatus Brocadia carolinensis</name>
    <dbReference type="NCBI Taxonomy" id="1004156"/>
    <lineage>
        <taxon>Bacteria</taxon>
        <taxon>Pseudomonadati</taxon>
        <taxon>Planctomycetota</taxon>
        <taxon>Candidatus Brocadiia</taxon>
        <taxon>Candidatus Brocadiales</taxon>
        <taxon>Candidatus Brocadiaceae</taxon>
        <taxon>Candidatus Brocadia</taxon>
    </lineage>
</organism>
<proteinExistence type="predicted"/>
<name>A0A1V4ASM6_9BACT</name>
<comment type="caution">
    <text evidence="2">The sequence shown here is derived from an EMBL/GenBank/DDBJ whole genome shotgun (WGS) entry which is preliminary data.</text>
</comment>
<gene>
    <name evidence="2" type="ORF">AYP45_10695</name>
</gene>
<protein>
    <submittedName>
        <fullName evidence="2">Uncharacterized protein</fullName>
    </submittedName>
</protein>